<evidence type="ECO:0000313" key="3">
    <source>
        <dbReference type="EMBL" id="RYU95377.1"/>
    </source>
</evidence>
<dbReference type="Gene3D" id="3.30.10.20">
    <property type="match status" value="3"/>
</dbReference>
<feature type="transmembrane region" description="Helical" evidence="1">
    <location>
        <begin position="12"/>
        <end position="37"/>
    </location>
</feature>
<dbReference type="InterPro" id="IPR005543">
    <property type="entry name" value="PASTA_dom"/>
</dbReference>
<evidence type="ECO:0000256" key="1">
    <source>
        <dbReference type="SAM" id="Phobius"/>
    </source>
</evidence>
<dbReference type="PROSITE" id="PS51178">
    <property type="entry name" value="PASTA"/>
    <property type="match status" value="3"/>
</dbReference>
<sequence>MAKFSTSSRADIFTHIGIIIAIFLILFFSFFFLYLPWSTNHGQSITVPELKGMSLEEMEKALDDRDLDYEVSDCTFVAGARPLTILTQFPKAGSSVKEGRKVYLTIVSETAPMVKVPDIIGRSVSSAKNQLLSNGLVAGEIEYIPAIEENSVLKIKVDGREISPGSMVPKGSRITFVAGTGLSDQMIEVPNLVGMAADEAEILVSGQNLVLTVNYVGAVEGSAEGTIVSQRPTAQGNKIRVGDVIYVDVSGTDPNAPN</sequence>
<name>A0A4Q5M0L6_9BACT</name>
<keyword evidence="4" id="KW-1185">Reference proteome</keyword>
<dbReference type="Proteomes" id="UP000293162">
    <property type="component" value="Unassembled WGS sequence"/>
</dbReference>
<dbReference type="AlphaFoldDB" id="A0A4Q5M0L6"/>
<accession>A0A4Q5M0L6</accession>
<dbReference type="Pfam" id="PF03793">
    <property type="entry name" value="PASTA"/>
    <property type="match status" value="3"/>
</dbReference>
<proteinExistence type="predicted"/>
<gene>
    <name evidence="3" type="ORF">EWM59_11955</name>
</gene>
<feature type="domain" description="PASTA" evidence="2">
    <location>
        <begin position="183"/>
        <end position="251"/>
    </location>
</feature>
<protein>
    <submittedName>
        <fullName evidence="3">PASTA domain-containing protein</fullName>
    </submittedName>
</protein>
<dbReference type="CDD" id="cd06577">
    <property type="entry name" value="PASTA_pknB"/>
    <property type="match status" value="3"/>
</dbReference>
<keyword evidence="1" id="KW-0812">Transmembrane</keyword>
<evidence type="ECO:0000259" key="2">
    <source>
        <dbReference type="PROSITE" id="PS51178"/>
    </source>
</evidence>
<feature type="domain" description="PASTA" evidence="2">
    <location>
        <begin position="42"/>
        <end position="108"/>
    </location>
</feature>
<dbReference type="SMART" id="SM00740">
    <property type="entry name" value="PASTA"/>
    <property type="match status" value="3"/>
</dbReference>
<dbReference type="EMBL" id="SEWF01000015">
    <property type="protein sequence ID" value="RYU95377.1"/>
    <property type="molecule type" value="Genomic_DNA"/>
</dbReference>
<evidence type="ECO:0000313" key="4">
    <source>
        <dbReference type="Proteomes" id="UP000293162"/>
    </source>
</evidence>
<feature type="domain" description="PASTA" evidence="2">
    <location>
        <begin position="110"/>
        <end position="180"/>
    </location>
</feature>
<keyword evidence="1" id="KW-0472">Membrane</keyword>
<comment type="caution">
    <text evidence="3">The sequence shown here is derived from an EMBL/GenBank/DDBJ whole genome shotgun (WGS) entry which is preliminary data.</text>
</comment>
<keyword evidence="1" id="KW-1133">Transmembrane helix</keyword>
<dbReference type="RefSeq" id="WP_130021211.1">
    <property type="nucleotide sequence ID" value="NZ_SEWF01000015.1"/>
</dbReference>
<organism evidence="3 4">
    <name type="scientific">Emticicia agri</name>
    <dbReference type="NCBI Taxonomy" id="2492393"/>
    <lineage>
        <taxon>Bacteria</taxon>
        <taxon>Pseudomonadati</taxon>
        <taxon>Bacteroidota</taxon>
        <taxon>Cytophagia</taxon>
        <taxon>Cytophagales</taxon>
        <taxon>Leadbetterellaceae</taxon>
        <taxon>Emticicia</taxon>
    </lineage>
</organism>
<reference evidence="3 4" key="1">
    <citation type="submission" date="2019-02" db="EMBL/GenBank/DDBJ databases">
        <title>Bacterial novel species Emticicia sp. 17J42-9 isolated from soil.</title>
        <authorList>
            <person name="Jung H.-Y."/>
        </authorList>
    </citation>
    <scope>NUCLEOTIDE SEQUENCE [LARGE SCALE GENOMIC DNA]</scope>
    <source>
        <strain evidence="3 4">17J42-9</strain>
    </source>
</reference>
<dbReference type="OrthoDB" id="9803895at2"/>